<dbReference type="Proteomes" id="UP001157069">
    <property type="component" value="Unassembled WGS sequence"/>
</dbReference>
<feature type="domain" description="ThuA-like" evidence="2">
    <location>
        <begin position="25"/>
        <end position="169"/>
    </location>
</feature>
<evidence type="ECO:0000256" key="1">
    <source>
        <dbReference type="SAM" id="MobiDB-lite"/>
    </source>
</evidence>
<accession>A0ABQ6JQA8</accession>
<gene>
    <name evidence="3" type="ORF">GCM10025869_07770</name>
</gene>
<dbReference type="InterPro" id="IPR029010">
    <property type="entry name" value="ThuA-like"/>
</dbReference>
<protein>
    <recommendedName>
        <fullName evidence="2">ThuA-like domain-containing protein</fullName>
    </recommendedName>
</protein>
<dbReference type="EMBL" id="BSVA01000001">
    <property type="protein sequence ID" value="GMA90248.1"/>
    <property type="molecule type" value="Genomic_DNA"/>
</dbReference>
<dbReference type="InterPro" id="IPR029062">
    <property type="entry name" value="Class_I_gatase-like"/>
</dbReference>
<feature type="region of interest" description="Disordered" evidence="1">
    <location>
        <begin position="164"/>
        <end position="196"/>
    </location>
</feature>
<dbReference type="SUPFAM" id="SSF52317">
    <property type="entry name" value="Class I glutamine amidotransferase-like"/>
    <property type="match status" value="1"/>
</dbReference>
<organism evidence="3 4">
    <name type="scientific">Homoserinibacter gongjuensis</name>
    <dbReference type="NCBI Taxonomy" id="1162968"/>
    <lineage>
        <taxon>Bacteria</taxon>
        <taxon>Bacillati</taxon>
        <taxon>Actinomycetota</taxon>
        <taxon>Actinomycetes</taxon>
        <taxon>Micrococcales</taxon>
        <taxon>Microbacteriaceae</taxon>
        <taxon>Homoserinibacter</taxon>
    </lineage>
</organism>
<comment type="caution">
    <text evidence="3">The sequence shown here is derived from an EMBL/GenBank/DDBJ whole genome shotgun (WGS) entry which is preliminary data.</text>
</comment>
<keyword evidence="4" id="KW-1185">Reference proteome</keyword>
<feature type="compositionally biased region" description="Low complexity" evidence="1">
    <location>
        <begin position="176"/>
        <end position="196"/>
    </location>
</feature>
<evidence type="ECO:0000259" key="2">
    <source>
        <dbReference type="Pfam" id="PF06283"/>
    </source>
</evidence>
<dbReference type="Gene3D" id="3.40.50.880">
    <property type="match status" value="1"/>
</dbReference>
<reference evidence="4" key="1">
    <citation type="journal article" date="2019" name="Int. J. Syst. Evol. Microbiol.">
        <title>The Global Catalogue of Microorganisms (GCM) 10K type strain sequencing project: providing services to taxonomists for standard genome sequencing and annotation.</title>
        <authorList>
            <consortium name="The Broad Institute Genomics Platform"/>
            <consortium name="The Broad Institute Genome Sequencing Center for Infectious Disease"/>
            <person name="Wu L."/>
            <person name="Ma J."/>
        </authorList>
    </citation>
    <scope>NUCLEOTIDE SEQUENCE [LARGE SCALE GENOMIC DNA]</scope>
    <source>
        <strain evidence="4">NBRC 108755</strain>
    </source>
</reference>
<proteinExistence type="predicted"/>
<name>A0ABQ6JQA8_9MICO</name>
<dbReference type="RefSeq" id="WP_284297892.1">
    <property type="nucleotide sequence ID" value="NZ_BSVA01000001.1"/>
</dbReference>
<evidence type="ECO:0000313" key="3">
    <source>
        <dbReference type="EMBL" id="GMA90248.1"/>
    </source>
</evidence>
<sequence length="222" mass="23267">MARAVIFAGGGDYTDPWHPFGETAERLGAVLVPEGLSVAIVDTVEALGAEMREAELLVLNAGSGDEANPLDAELLGVVEAHLASGRPLLAVHAAASLFPELAAWEQLLGGRWVRGVSWHPPLGEAHLELAPHPITAGLEGVTVVDERYTELRLAPTVTVLAWHEEEARGTRSPGCTRPTEPASSTTPSATTPAPTTVPIVASCSRARCAGCWPANRPDRSPG</sequence>
<evidence type="ECO:0000313" key="4">
    <source>
        <dbReference type="Proteomes" id="UP001157069"/>
    </source>
</evidence>
<dbReference type="Pfam" id="PF06283">
    <property type="entry name" value="ThuA"/>
    <property type="match status" value="1"/>
</dbReference>